<dbReference type="GO" id="GO:0097351">
    <property type="term" value="F:toxin sequestering activity"/>
    <property type="evidence" value="ECO:0007669"/>
    <property type="project" value="InterPro"/>
</dbReference>
<evidence type="ECO:0000256" key="1">
    <source>
        <dbReference type="PROSITE-ProRule" id="PRU01076"/>
    </source>
</evidence>
<name>A0A2W5K2G1_9GAMM</name>
<dbReference type="GO" id="GO:0003677">
    <property type="term" value="F:DNA binding"/>
    <property type="evidence" value="ECO:0007669"/>
    <property type="project" value="UniProtKB-UniRule"/>
</dbReference>
<dbReference type="InterPro" id="IPR037914">
    <property type="entry name" value="SpoVT-AbrB_sf"/>
</dbReference>
<organism evidence="3 4">
    <name type="scientific">Rhodanobacter denitrificans</name>
    <dbReference type="NCBI Taxonomy" id="666685"/>
    <lineage>
        <taxon>Bacteria</taxon>
        <taxon>Pseudomonadati</taxon>
        <taxon>Pseudomonadota</taxon>
        <taxon>Gammaproteobacteria</taxon>
        <taxon>Lysobacterales</taxon>
        <taxon>Rhodanobacteraceae</taxon>
        <taxon>Rhodanobacter</taxon>
    </lineage>
</organism>
<dbReference type="EMBL" id="QFPO01000026">
    <property type="protein sequence ID" value="PZQ09588.1"/>
    <property type="molecule type" value="Genomic_DNA"/>
</dbReference>
<dbReference type="NCBIfam" id="TIGR01439">
    <property type="entry name" value="lp_hng_hel_AbrB"/>
    <property type="match status" value="1"/>
</dbReference>
<evidence type="ECO:0000313" key="3">
    <source>
        <dbReference type="EMBL" id="PZQ09588.1"/>
    </source>
</evidence>
<comment type="caution">
    <text evidence="3">The sequence shown here is derived from an EMBL/GenBank/DDBJ whole genome shotgun (WGS) entry which is preliminary data.</text>
</comment>
<feature type="domain" description="SpoVT-AbrB" evidence="2">
    <location>
        <begin position="5"/>
        <end position="52"/>
    </location>
</feature>
<dbReference type="InterPro" id="IPR007159">
    <property type="entry name" value="SpoVT-AbrB_dom"/>
</dbReference>
<keyword evidence="1" id="KW-0238">DNA-binding</keyword>
<dbReference type="GO" id="GO:0003700">
    <property type="term" value="F:DNA-binding transcription factor activity"/>
    <property type="evidence" value="ECO:0007669"/>
    <property type="project" value="InterPro"/>
</dbReference>
<sequence length="106" mass="11559">MPTIREQATITSKGQITLPKPIRQALGVDAGGKVDFELREDGQVVVSRSDVEHDDPAIGAFLDLLARDIRAGRHVRDLPEDLARAMCEQAGRRANLDEDIDGDVAL</sequence>
<dbReference type="Pfam" id="PF15937">
    <property type="entry name" value="PrlF_antitoxin"/>
    <property type="match status" value="1"/>
</dbReference>
<accession>A0A2W5K2G1</accession>
<dbReference type="AlphaFoldDB" id="A0A2W5K2G1"/>
<evidence type="ECO:0000259" key="2">
    <source>
        <dbReference type="PROSITE" id="PS51740"/>
    </source>
</evidence>
<dbReference type="PROSITE" id="PS51740">
    <property type="entry name" value="SPOVT_ABRB"/>
    <property type="match status" value="1"/>
</dbReference>
<protein>
    <submittedName>
        <fullName evidence="3">AbrB family transcriptional regulator</fullName>
    </submittedName>
</protein>
<dbReference type="Gene3D" id="2.10.260.10">
    <property type="match status" value="1"/>
</dbReference>
<dbReference type="Proteomes" id="UP000249046">
    <property type="component" value="Unassembled WGS sequence"/>
</dbReference>
<reference evidence="3 4" key="1">
    <citation type="submission" date="2017-08" db="EMBL/GenBank/DDBJ databases">
        <title>Infants hospitalized years apart are colonized by the same room-sourced microbial strains.</title>
        <authorList>
            <person name="Brooks B."/>
            <person name="Olm M.R."/>
            <person name="Firek B.A."/>
            <person name="Baker R."/>
            <person name="Thomas B.C."/>
            <person name="Morowitz M.J."/>
            <person name="Banfield J.F."/>
        </authorList>
    </citation>
    <scope>NUCLEOTIDE SEQUENCE [LARGE SCALE GENOMIC DNA]</scope>
    <source>
        <strain evidence="3">S2_005_003_R2_42</strain>
    </source>
</reference>
<dbReference type="InterPro" id="IPR031848">
    <property type="entry name" value="PrlF_antitoxin"/>
</dbReference>
<proteinExistence type="predicted"/>
<gene>
    <name evidence="3" type="ORF">DI564_17535</name>
</gene>
<dbReference type="SUPFAM" id="SSF89447">
    <property type="entry name" value="AbrB/MazE/MraZ-like"/>
    <property type="match status" value="1"/>
</dbReference>
<dbReference type="GO" id="GO:0001558">
    <property type="term" value="P:regulation of cell growth"/>
    <property type="evidence" value="ECO:0007669"/>
    <property type="project" value="InterPro"/>
</dbReference>
<dbReference type="SMART" id="SM00966">
    <property type="entry name" value="SpoVT_AbrB"/>
    <property type="match status" value="1"/>
</dbReference>
<evidence type="ECO:0000313" key="4">
    <source>
        <dbReference type="Proteomes" id="UP000249046"/>
    </source>
</evidence>